<evidence type="ECO:0000259" key="10">
    <source>
        <dbReference type="PROSITE" id="PS50928"/>
    </source>
</evidence>
<evidence type="ECO:0000256" key="1">
    <source>
        <dbReference type="ARBA" id="ARBA00004651"/>
    </source>
</evidence>
<dbReference type="GO" id="GO:0006865">
    <property type="term" value="P:amino acid transport"/>
    <property type="evidence" value="ECO:0007669"/>
    <property type="project" value="UniProtKB-KW"/>
</dbReference>
<evidence type="ECO:0000256" key="7">
    <source>
        <dbReference type="ARBA" id="ARBA00022989"/>
    </source>
</evidence>
<evidence type="ECO:0000256" key="3">
    <source>
        <dbReference type="ARBA" id="ARBA00022448"/>
    </source>
</evidence>
<dbReference type="InterPro" id="IPR035906">
    <property type="entry name" value="MetI-like_sf"/>
</dbReference>
<organism evidence="11">
    <name type="scientific">uncultured Sporomusa sp</name>
    <dbReference type="NCBI Taxonomy" id="307249"/>
    <lineage>
        <taxon>Bacteria</taxon>
        <taxon>Bacillati</taxon>
        <taxon>Bacillota</taxon>
        <taxon>Negativicutes</taxon>
        <taxon>Selenomonadales</taxon>
        <taxon>Sporomusaceae</taxon>
        <taxon>Sporomusa</taxon>
        <taxon>environmental samples</taxon>
    </lineage>
</organism>
<dbReference type="AlphaFoldDB" id="A0A212LUK3"/>
<evidence type="ECO:0000256" key="8">
    <source>
        <dbReference type="ARBA" id="ARBA00023136"/>
    </source>
</evidence>
<keyword evidence="7 9" id="KW-1133">Transmembrane helix</keyword>
<evidence type="ECO:0000256" key="2">
    <source>
        <dbReference type="ARBA" id="ARBA00010072"/>
    </source>
</evidence>
<evidence type="ECO:0000256" key="6">
    <source>
        <dbReference type="ARBA" id="ARBA00022970"/>
    </source>
</evidence>
<keyword evidence="8 9" id="KW-0472">Membrane</keyword>
<accession>A0A212LUK3</accession>
<dbReference type="EMBL" id="FMJE01000003">
    <property type="protein sequence ID" value="SCM81079.1"/>
    <property type="molecule type" value="Genomic_DNA"/>
</dbReference>
<dbReference type="Gene3D" id="1.10.3720.10">
    <property type="entry name" value="MetI-like"/>
    <property type="match status" value="1"/>
</dbReference>
<evidence type="ECO:0000256" key="9">
    <source>
        <dbReference type="RuleBase" id="RU363032"/>
    </source>
</evidence>
<protein>
    <submittedName>
        <fullName evidence="11">Amine acid ABC transporter, permease protein, 3-TM region, His/Glu/Gln/Arg/opine family</fullName>
    </submittedName>
</protein>
<feature type="transmembrane region" description="Helical" evidence="9">
    <location>
        <begin position="76"/>
        <end position="102"/>
    </location>
</feature>
<dbReference type="GO" id="GO:0022857">
    <property type="term" value="F:transmembrane transporter activity"/>
    <property type="evidence" value="ECO:0007669"/>
    <property type="project" value="InterPro"/>
</dbReference>
<evidence type="ECO:0000256" key="4">
    <source>
        <dbReference type="ARBA" id="ARBA00022475"/>
    </source>
</evidence>
<dbReference type="InterPro" id="IPR010065">
    <property type="entry name" value="AA_ABC_transptr_permease_3TM"/>
</dbReference>
<feature type="transmembrane region" description="Helical" evidence="9">
    <location>
        <begin position="47"/>
        <end position="64"/>
    </location>
</feature>
<dbReference type="Pfam" id="PF00528">
    <property type="entry name" value="BPD_transp_1"/>
    <property type="match status" value="1"/>
</dbReference>
<feature type="transmembrane region" description="Helical" evidence="9">
    <location>
        <begin position="254"/>
        <end position="279"/>
    </location>
</feature>
<comment type="subcellular location">
    <subcellularLocation>
        <location evidence="1 9">Cell membrane</location>
        <topology evidence="1 9">Multi-pass membrane protein</topology>
    </subcellularLocation>
</comment>
<keyword evidence="6" id="KW-0029">Amino-acid transport</keyword>
<dbReference type="CDD" id="cd06261">
    <property type="entry name" value="TM_PBP2"/>
    <property type="match status" value="1"/>
</dbReference>
<dbReference type="PANTHER" id="PTHR30614:SF20">
    <property type="entry name" value="GLUTAMINE TRANSPORT SYSTEM PERMEASE PROTEIN GLNP"/>
    <property type="match status" value="1"/>
</dbReference>
<feature type="transmembrane region" description="Helical" evidence="9">
    <location>
        <begin position="123"/>
        <end position="144"/>
    </location>
</feature>
<name>A0A212LUK3_9FIRM</name>
<evidence type="ECO:0000256" key="5">
    <source>
        <dbReference type="ARBA" id="ARBA00022692"/>
    </source>
</evidence>
<dbReference type="PROSITE" id="PS50928">
    <property type="entry name" value="ABC_TM1"/>
    <property type="match status" value="1"/>
</dbReference>
<reference evidence="11" key="1">
    <citation type="submission" date="2016-08" db="EMBL/GenBank/DDBJ databases">
        <authorList>
            <person name="Seilhamer J.J."/>
        </authorList>
    </citation>
    <scope>NUCLEOTIDE SEQUENCE</scope>
    <source>
        <strain evidence="11">86</strain>
    </source>
</reference>
<proteinExistence type="inferred from homology"/>
<gene>
    <name evidence="11" type="ORF">KL86SPO_31258</name>
</gene>
<feature type="domain" description="ABC transmembrane type-1" evidence="10">
    <location>
        <begin position="75"/>
        <end position="276"/>
    </location>
</feature>
<keyword evidence="5 9" id="KW-0812">Transmembrane</keyword>
<dbReference type="PANTHER" id="PTHR30614">
    <property type="entry name" value="MEMBRANE COMPONENT OF AMINO ACID ABC TRANSPORTER"/>
    <property type="match status" value="1"/>
</dbReference>
<dbReference type="InterPro" id="IPR000515">
    <property type="entry name" value="MetI-like"/>
</dbReference>
<keyword evidence="3 9" id="KW-0813">Transport</keyword>
<sequence length="311" mass="34364">MAAAIPKICYPNSKYNFLKNKIRAISTYAVVKGGTSRVFFIDQGGKNMTSAMPVTFFEWVYFLLQQYGALFVKGALVTLLLAVGGTIIGCVIGLFVGILQTIPINPKDGIVKRGFFRCIRALLAAYVELFRGTPMIVQAMVVYYGSMQVYDIDMSPLFAGFLVVSVNTGAYMAETVRGGIISIDVGQKEAAKAIGMNHFQLMSYVILPQALRNIMPQIGNNLIINIKDTSVLNVISVTELYFLSKSAAGAYYRYFEVFFITCAIYFIMTFAVSRFLLWIEKRMDGPDNYALVPYDPLADPCGPFTPTKGGN</sequence>
<dbReference type="GO" id="GO:0043190">
    <property type="term" value="C:ATP-binding cassette (ABC) transporter complex"/>
    <property type="evidence" value="ECO:0007669"/>
    <property type="project" value="InterPro"/>
</dbReference>
<dbReference type="InterPro" id="IPR043429">
    <property type="entry name" value="ArtM/GltK/GlnP/TcyL/YhdX-like"/>
</dbReference>
<dbReference type="NCBIfam" id="TIGR01726">
    <property type="entry name" value="HEQRo_perm_3TM"/>
    <property type="match status" value="1"/>
</dbReference>
<dbReference type="SUPFAM" id="SSF161098">
    <property type="entry name" value="MetI-like"/>
    <property type="match status" value="1"/>
</dbReference>
<evidence type="ECO:0000313" key="11">
    <source>
        <dbReference type="EMBL" id="SCM81079.1"/>
    </source>
</evidence>
<feature type="transmembrane region" description="Helical" evidence="9">
    <location>
        <begin position="156"/>
        <end position="173"/>
    </location>
</feature>
<comment type="similarity">
    <text evidence="2">Belongs to the binding-protein-dependent transport system permease family. HisMQ subfamily.</text>
</comment>
<keyword evidence="4" id="KW-1003">Cell membrane</keyword>